<comment type="caution">
    <text evidence="1">The sequence shown here is derived from an EMBL/GenBank/DDBJ whole genome shotgun (WGS) entry which is preliminary data.</text>
</comment>
<gene>
    <name evidence="1" type="ORF">MiAbW_02041</name>
</gene>
<evidence type="ECO:0000313" key="1">
    <source>
        <dbReference type="EMBL" id="GEA27476.1"/>
    </source>
</evidence>
<protein>
    <submittedName>
        <fullName evidence="1">Uncharacterized protein</fullName>
    </submittedName>
</protein>
<sequence length="61" mass="6842">MLKWQRFYIILDSKVLHSGFNSPEVEFNHLLLLPADPITASDLGLCTEGDMKGAMAHLNEL</sequence>
<accession>A0A5J4F849</accession>
<dbReference type="Proteomes" id="UP000376575">
    <property type="component" value="Unassembled WGS sequence"/>
</dbReference>
<dbReference type="AlphaFoldDB" id="A0A5J4F849"/>
<dbReference type="EMBL" id="BJKP01000016">
    <property type="protein sequence ID" value="GEA27476.1"/>
    <property type="molecule type" value="Genomic_DNA"/>
</dbReference>
<evidence type="ECO:0000313" key="2">
    <source>
        <dbReference type="Proteomes" id="UP000376575"/>
    </source>
</evidence>
<name>A0A5J4F849_MICAE</name>
<proteinExistence type="predicted"/>
<organism evidence="1 2">
    <name type="scientific">Microcystis aeruginosa NIES-4325</name>
    <dbReference type="NCBI Taxonomy" id="2569534"/>
    <lineage>
        <taxon>Bacteria</taxon>
        <taxon>Bacillati</taxon>
        <taxon>Cyanobacteriota</taxon>
        <taxon>Cyanophyceae</taxon>
        <taxon>Oscillatoriophycideae</taxon>
        <taxon>Chroococcales</taxon>
        <taxon>Microcystaceae</taxon>
        <taxon>Microcystis</taxon>
    </lineage>
</organism>
<reference evidence="1 2" key="1">
    <citation type="journal article" date="2019" name="FEMS Microbiol. Lett.">
        <title>A novel salt-tolerant genotype illuminates the sucrose gene evolution in freshwater bloom-forming cyanobacterium Microcystis aeruginosa.</title>
        <authorList>
            <person name="Tanabe Y."/>
            <person name="Yamaguchi H."/>
            <person name="Sano T."/>
            <person name="Kawachi M."/>
        </authorList>
    </citation>
    <scope>NUCLEOTIDE SEQUENCE [LARGE SCALE GENOMIC DNA]</scope>
    <source>
        <strain evidence="1 2">NIES-4325</strain>
    </source>
</reference>